<keyword evidence="3" id="KW-1185">Reference proteome</keyword>
<feature type="region of interest" description="Disordered" evidence="1">
    <location>
        <begin position="64"/>
        <end position="84"/>
    </location>
</feature>
<comment type="caution">
    <text evidence="2">The sequence shown here is derived from an EMBL/GenBank/DDBJ whole genome shotgun (WGS) entry which is preliminary data.</text>
</comment>
<gene>
    <name evidence="2" type="ORF">J2851_004895</name>
</gene>
<accession>A0ABS4SRM4</accession>
<reference evidence="2 3" key="1">
    <citation type="submission" date="2021-03" db="EMBL/GenBank/DDBJ databases">
        <title>Genomic Encyclopedia of Type Strains, Phase III (KMG-III): the genomes of soil and plant-associated and newly described type strains.</title>
        <authorList>
            <person name="Whitman W."/>
        </authorList>
    </citation>
    <scope>NUCLEOTIDE SEQUENCE [LARGE SCALE GENOMIC DNA]</scope>
    <source>
        <strain evidence="2 3">IMMIB AFH-6</strain>
    </source>
</reference>
<feature type="compositionally biased region" description="Low complexity" evidence="1">
    <location>
        <begin position="70"/>
        <end position="84"/>
    </location>
</feature>
<organism evidence="2 3">
    <name type="scientific">Azospirillum rugosum</name>
    <dbReference type="NCBI Taxonomy" id="416170"/>
    <lineage>
        <taxon>Bacteria</taxon>
        <taxon>Pseudomonadati</taxon>
        <taxon>Pseudomonadota</taxon>
        <taxon>Alphaproteobacteria</taxon>
        <taxon>Rhodospirillales</taxon>
        <taxon>Azospirillaceae</taxon>
        <taxon>Azospirillum</taxon>
    </lineage>
</organism>
<evidence type="ECO:0000313" key="2">
    <source>
        <dbReference type="EMBL" id="MBP2295092.1"/>
    </source>
</evidence>
<evidence type="ECO:0000313" key="3">
    <source>
        <dbReference type="Proteomes" id="UP000781958"/>
    </source>
</evidence>
<protein>
    <submittedName>
        <fullName evidence="2">Uncharacterized protein</fullName>
    </submittedName>
</protein>
<sequence>MTLRMLALAVGCVAVEHRRGCEVGAGAVVAHIDPQPSRARLPGARSEHGYGAYRRRAACSRRTRGRRCARPTAPAAPRCGRVSR</sequence>
<dbReference type="EMBL" id="JAGINP010000020">
    <property type="protein sequence ID" value="MBP2295092.1"/>
    <property type="molecule type" value="Genomic_DNA"/>
</dbReference>
<name>A0ABS4SRM4_9PROT</name>
<dbReference type="Proteomes" id="UP000781958">
    <property type="component" value="Unassembled WGS sequence"/>
</dbReference>
<evidence type="ECO:0000256" key="1">
    <source>
        <dbReference type="SAM" id="MobiDB-lite"/>
    </source>
</evidence>
<proteinExistence type="predicted"/>